<dbReference type="EMBL" id="CM001402">
    <property type="protein sequence ID" value="EHO40478.1"/>
    <property type="molecule type" value="Genomic_DNA"/>
</dbReference>
<evidence type="ECO:0000313" key="2">
    <source>
        <dbReference type="EMBL" id="APF16868.1"/>
    </source>
</evidence>
<evidence type="ECO:0000313" key="4">
    <source>
        <dbReference type="Proteomes" id="UP000004671"/>
    </source>
</evidence>
<evidence type="ECO:0000313" key="3">
    <source>
        <dbReference type="EMBL" id="EHO40478.1"/>
    </source>
</evidence>
<dbReference type="Proteomes" id="UP000183868">
    <property type="component" value="Chromosome"/>
</dbReference>
<sequence>MIKFLEKLISKEAHSKDIDEQDLKVATAGLFIEMVYADFDVHPEEEKQLFKALHTLFNLSGTEVQQLIDEARETREERHDIWRFASVLKDHLSREQRLKILTNLWQIVYADGRIDKYEDALMRKITNLLGLDHSDMIETKLAVKNRFEE</sequence>
<dbReference type="AlphaFoldDB" id="H1XU35"/>
<dbReference type="eggNOG" id="COG4103">
    <property type="taxonomic scope" value="Bacteria"/>
</dbReference>
<dbReference type="KEGG" id="caby:Cabys_117"/>
<keyword evidence="4" id="KW-1185">Reference proteome</keyword>
<dbReference type="PaxDb" id="880073-Calab_0841"/>
<evidence type="ECO:0000259" key="1">
    <source>
        <dbReference type="Pfam" id="PF05099"/>
    </source>
</evidence>
<accession>H1XU35</accession>
<dbReference type="STRING" id="880073.Cabys_117"/>
<reference evidence="3 4" key="1">
    <citation type="submission" date="2011-09" db="EMBL/GenBank/DDBJ databases">
        <title>The permanent draft genome of Caldithrix abyssi DSM 13497.</title>
        <authorList>
            <consortium name="US DOE Joint Genome Institute (JGI-PGF)"/>
            <person name="Lucas S."/>
            <person name="Han J."/>
            <person name="Lapidus A."/>
            <person name="Bruce D."/>
            <person name="Goodwin L."/>
            <person name="Pitluck S."/>
            <person name="Peters L."/>
            <person name="Kyrpides N."/>
            <person name="Mavromatis K."/>
            <person name="Ivanova N."/>
            <person name="Mikhailova N."/>
            <person name="Chertkov O."/>
            <person name="Detter J.C."/>
            <person name="Tapia R."/>
            <person name="Han C."/>
            <person name="Land M."/>
            <person name="Hauser L."/>
            <person name="Markowitz V."/>
            <person name="Cheng J.-F."/>
            <person name="Hugenholtz P."/>
            <person name="Woyke T."/>
            <person name="Wu D."/>
            <person name="Spring S."/>
            <person name="Brambilla E."/>
            <person name="Klenk H.-P."/>
            <person name="Eisen J.A."/>
        </authorList>
    </citation>
    <scope>NUCLEOTIDE SEQUENCE [LARGE SCALE GENOMIC DNA]</scope>
    <source>
        <strain evidence="3 4">DSM 13497</strain>
    </source>
</reference>
<dbReference type="Pfam" id="PF05099">
    <property type="entry name" value="TerB"/>
    <property type="match status" value="1"/>
</dbReference>
<feature type="domain" description="Co-chaperone DjlA N-terminal" evidence="1">
    <location>
        <begin position="25"/>
        <end position="140"/>
    </location>
</feature>
<dbReference type="CDD" id="cd07313">
    <property type="entry name" value="terB_like_2"/>
    <property type="match status" value="1"/>
</dbReference>
<evidence type="ECO:0000313" key="5">
    <source>
        <dbReference type="Proteomes" id="UP000183868"/>
    </source>
</evidence>
<organism evidence="3 4">
    <name type="scientific">Caldithrix abyssi DSM 13497</name>
    <dbReference type="NCBI Taxonomy" id="880073"/>
    <lineage>
        <taxon>Bacteria</taxon>
        <taxon>Pseudomonadati</taxon>
        <taxon>Calditrichota</taxon>
        <taxon>Calditrichia</taxon>
        <taxon>Calditrichales</taxon>
        <taxon>Calditrichaceae</taxon>
        <taxon>Caldithrix</taxon>
    </lineage>
</organism>
<dbReference type="EMBL" id="CP018099">
    <property type="protein sequence ID" value="APF16868.1"/>
    <property type="molecule type" value="Genomic_DNA"/>
</dbReference>
<dbReference type="OrthoDB" id="5294347at2"/>
<dbReference type="Proteomes" id="UP000004671">
    <property type="component" value="Chromosome"/>
</dbReference>
<dbReference type="Gene3D" id="1.10.3680.10">
    <property type="entry name" value="TerB-like"/>
    <property type="match status" value="1"/>
</dbReference>
<dbReference type="RefSeq" id="WP_006927475.1">
    <property type="nucleotide sequence ID" value="NZ_CM001402.1"/>
</dbReference>
<reference evidence="2 5" key="2">
    <citation type="submission" date="2016-11" db="EMBL/GenBank/DDBJ databases">
        <title>Genomic analysis of Caldithrix abyssi and proposal of a novel bacterial phylum Caldithrichaeota.</title>
        <authorList>
            <person name="Kublanov I."/>
            <person name="Sigalova O."/>
            <person name="Gavrilov S."/>
            <person name="Lebedinsky A."/>
            <person name="Ivanova N."/>
            <person name="Daum C."/>
            <person name="Reddy T."/>
            <person name="Klenk H.P."/>
            <person name="Goker M."/>
            <person name="Reva O."/>
            <person name="Miroshnichenko M."/>
            <person name="Kyprides N."/>
            <person name="Woyke T."/>
            <person name="Gelfand M."/>
        </authorList>
    </citation>
    <scope>NUCLEOTIDE SEQUENCE [LARGE SCALE GENOMIC DNA]</scope>
    <source>
        <strain evidence="2 5">LF13</strain>
    </source>
</reference>
<gene>
    <name evidence="2" type="ORF">Cabys_117</name>
    <name evidence="3" type="ORF">Calab_0841</name>
</gene>
<protein>
    <submittedName>
        <fullName evidence="2">Putative conserved protein, tellurite resistance protein B (TerB) family</fullName>
    </submittedName>
</protein>
<dbReference type="InterPro" id="IPR029024">
    <property type="entry name" value="TerB-like"/>
</dbReference>
<dbReference type="HOGENOM" id="CLU_111095_2_0_0"/>
<dbReference type="InParanoid" id="H1XU35"/>
<dbReference type="SUPFAM" id="SSF158682">
    <property type="entry name" value="TerB-like"/>
    <property type="match status" value="1"/>
</dbReference>
<proteinExistence type="predicted"/>
<dbReference type="InterPro" id="IPR007791">
    <property type="entry name" value="DjlA_N"/>
</dbReference>
<name>H1XU35_CALAY</name>